<gene>
    <name evidence="8" type="ORF">E1262_19295</name>
</gene>
<evidence type="ECO:0000313" key="9">
    <source>
        <dbReference type="Proteomes" id="UP000295217"/>
    </source>
</evidence>
<evidence type="ECO:0000259" key="6">
    <source>
        <dbReference type="Pfam" id="PF00107"/>
    </source>
</evidence>
<dbReference type="SUPFAM" id="SSF51735">
    <property type="entry name" value="NAD(P)-binding Rossmann-fold domains"/>
    <property type="match status" value="1"/>
</dbReference>
<keyword evidence="4" id="KW-0560">Oxidoreductase</keyword>
<dbReference type="PANTHER" id="PTHR43401">
    <property type="entry name" value="L-THREONINE 3-DEHYDROGENASE"/>
    <property type="match status" value="1"/>
</dbReference>
<keyword evidence="3 5" id="KW-0862">Zinc</keyword>
<proteinExistence type="inferred from homology"/>
<evidence type="ECO:0000256" key="4">
    <source>
        <dbReference type="ARBA" id="ARBA00023002"/>
    </source>
</evidence>
<dbReference type="InterPro" id="IPR013154">
    <property type="entry name" value="ADH-like_N"/>
</dbReference>
<sequence length="310" mass="32477">MVATRRSELTGPRTSEVRSVELRDPGYGEVLIQVLVSGVCASEVAEWTAGPAAPDSALALGHEPVGEVAAVGPGIAAVRVGDIVTGRVDASFADHTIGDVRDLVVVPPGVEPAEALGEPLGCVVEALRRTRLDTGDRVAVVGTGFMGLVLLQLLRHAGTRQVVAIDPRPDAREQALIHGADAAASPGEMGSPAVGDFDVVVEASGTAPGLDLATTLVRPHGVLSIMGYHQGPRSVDLHTWNWKAIDVVNAHVRDRDRLRDSVRRGIDLVAAGRIDVGALITHRFGLEEVDAAFEALVAKEPGFVKAAIVW</sequence>
<keyword evidence="2 5" id="KW-0479">Metal-binding</keyword>
<evidence type="ECO:0000313" key="8">
    <source>
        <dbReference type="EMBL" id="TDD67422.1"/>
    </source>
</evidence>
<evidence type="ECO:0000256" key="5">
    <source>
        <dbReference type="RuleBase" id="RU361277"/>
    </source>
</evidence>
<keyword evidence="9" id="KW-1185">Reference proteome</keyword>
<dbReference type="GO" id="GO:0016491">
    <property type="term" value="F:oxidoreductase activity"/>
    <property type="evidence" value="ECO:0007669"/>
    <property type="project" value="UniProtKB-KW"/>
</dbReference>
<dbReference type="Pfam" id="PF00107">
    <property type="entry name" value="ADH_zinc_N"/>
    <property type="match status" value="1"/>
</dbReference>
<evidence type="ECO:0000256" key="3">
    <source>
        <dbReference type="ARBA" id="ARBA00022833"/>
    </source>
</evidence>
<dbReference type="EMBL" id="SMLB01000029">
    <property type="protein sequence ID" value="TDD67422.1"/>
    <property type="molecule type" value="Genomic_DNA"/>
</dbReference>
<dbReference type="InterPro" id="IPR011032">
    <property type="entry name" value="GroES-like_sf"/>
</dbReference>
<comment type="cofactor">
    <cofactor evidence="1 5">
        <name>Zn(2+)</name>
        <dbReference type="ChEBI" id="CHEBI:29105"/>
    </cofactor>
</comment>
<reference evidence="8 9" key="1">
    <citation type="submission" date="2019-02" db="EMBL/GenBank/DDBJ databases">
        <title>Draft genome sequences of novel Actinobacteria.</title>
        <authorList>
            <person name="Sahin N."/>
            <person name="Ay H."/>
            <person name="Saygin H."/>
        </authorList>
    </citation>
    <scope>NUCLEOTIDE SEQUENCE [LARGE SCALE GENOMIC DNA]</scope>
    <source>
        <strain evidence="8 9">8K307</strain>
    </source>
</reference>
<dbReference type="RefSeq" id="WP_132104762.1">
    <property type="nucleotide sequence ID" value="NZ_SMLB01000029.1"/>
</dbReference>
<dbReference type="Pfam" id="PF08240">
    <property type="entry name" value="ADH_N"/>
    <property type="match status" value="1"/>
</dbReference>
<dbReference type="InterPro" id="IPR050129">
    <property type="entry name" value="Zn_alcohol_dh"/>
</dbReference>
<dbReference type="OrthoDB" id="9797931at2"/>
<evidence type="ECO:0000256" key="1">
    <source>
        <dbReference type="ARBA" id="ARBA00001947"/>
    </source>
</evidence>
<protein>
    <recommendedName>
        <fullName evidence="10">L-iditol 2-dehydrogenase</fullName>
    </recommendedName>
</protein>
<dbReference type="InterPro" id="IPR013149">
    <property type="entry name" value="ADH-like_C"/>
</dbReference>
<dbReference type="InterPro" id="IPR036291">
    <property type="entry name" value="NAD(P)-bd_dom_sf"/>
</dbReference>
<evidence type="ECO:0000256" key="2">
    <source>
        <dbReference type="ARBA" id="ARBA00022723"/>
    </source>
</evidence>
<name>A0A4R5ACC2_9ACTN</name>
<comment type="similarity">
    <text evidence="5">Belongs to the zinc-containing alcohol dehydrogenase family.</text>
</comment>
<dbReference type="PANTHER" id="PTHR43401:SF2">
    <property type="entry name" value="L-THREONINE 3-DEHYDROGENASE"/>
    <property type="match status" value="1"/>
</dbReference>
<evidence type="ECO:0008006" key="10">
    <source>
        <dbReference type="Google" id="ProtNLM"/>
    </source>
</evidence>
<dbReference type="InterPro" id="IPR002328">
    <property type="entry name" value="ADH_Zn_CS"/>
</dbReference>
<dbReference type="GO" id="GO:0008270">
    <property type="term" value="F:zinc ion binding"/>
    <property type="evidence" value="ECO:0007669"/>
    <property type="project" value="InterPro"/>
</dbReference>
<comment type="caution">
    <text evidence="8">The sequence shown here is derived from an EMBL/GenBank/DDBJ whole genome shotgun (WGS) entry which is preliminary data.</text>
</comment>
<dbReference type="Gene3D" id="3.90.180.10">
    <property type="entry name" value="Medium-chain alcohol dehydrogenases, catalytic domain"/>
    <property type="match status" value="2"/>
</dbReference>
<feature type="domain" description="Alcohol dehydrogenase-like C-terminal" evidence="6">
    <location>
        <begin position="147"/>
        <end position="261"/>
    </location>
</feature>
<evidence type="ECO:0000259" key="7">
    <source>
        <dbReference type="Pfam" id="PF08240"/>
    </source>
</evidence>
<dbReference type="AlphaFoldDB" id="A0A4R5ACC2"/>
<dbReference type="Proteomes" id="UP000295217">
    <property type="component" value="Unassembled WGS sequence"/>
</dbReference>
<dbReference type="Gene3D" id="3.40.50.720">
    <property type="entry name" value="NAD(P)-binding Rossmann-like Domain"/>
    <property type="match status" value="1"/>
</dbReference>
<dbReference type="PROSITE" id="PS00059">
    <property type="entry name" value="ADH_ZINC"/>
    <property type="match status" value="1"/>
</dbReference>
<feature type="domain" description="Alcohol dehydrogenase-like N-terminal" evidence="7">
    <location>
        <begin position="28"/>
        <end position="85"/>
    </location>
</feature>
<accession>A0A4R5ACC2</accession>
<organism evidence="8 9">
    <name type="scientific">Jiangella aurantiaca</name>
    <dbReference type="NCBI Taxonomy" id="2530373"/>
    <lineage>
        <taxon>Bacteria</taxon>
        <taxon>Bacillati</taxon>
        <taxon>Actinomycetota</taxon>
        <taxon>Actinomycetes</taxon>
        <taxon>Jiangellales</taxon>
        <taxon>Jiangellaceae</taxon>
        <taxon>Jiangella</taxon>
    </lineage>
</organism>
<dbReference type="SUPFAM" id="SSF50129">
    <property type="entry name" value="GroES-like"/>
    <property type="match status" value="1"/>
</dbReference>